<evidence type="ECO:0000256" key="7">
    <source>
        <dbReference type="ARBA" id="ARBA00049183"/>
    </source>
</evidence>
<evidence type="ECO:0000256" key="9">
    <source>
        <dbReference type="PIRSR" id="PIRSR639901-2"/>
    </source>
</evidence>
<comment type="pathway">
    <text evidence="2 10">Bacterial outer membrane biogenesis; LPS core biosynthesis.</text>
</comment>
<dbReference type="InterPro" id="IPR007507">
    <property type="entry name" value="Glycos_transf_N"/>
</dbReference>
<dbReference type="Proteomes" id="UP000436692">
    <property type="component" value="Unassembled WGS sequence"/>
</dbReference>
<evidence type="ECO:0000256" key="3">
    <source>
        <dbReference type="ARBA" id="ARBA00012621"/>
    </source>
</evidence>
<comment type="subcellular location">
    <subcellularLocation>
        <location evidence="10">Cell membrane</location>
    </subcellularLocation>
</comment>
<evidence type="ECO:0000259" key="11">
    <source>
        <dbReference type="Pfam" id="PF04413"/>
    </source>
</evidence>
<feature type="active site" description="Proton acceptor" evidence="8">
    <location>
        <position position="67"/>
    </location>
</feature>
<dbReference type="RefSeq" id="WP_156548532.1">
    <property type="nucleotide sequence ID" value="NZ_JABAEJ010000006.1"/>
</dbReference>
<dbReference type="EMBL" id="WPHM01000009">
    <property type="protein sequence ID" value="MUZ59293.1"/>
    <property type="molecule type" value="Genomic_DNA"/>
</dbReference>
<gene>
    <name evidence="12" type="ORF">GOZ95_17765</name>
</gene>
<evidence type="ECO:0000256" key="6">
    <source>
        <dbReference type="ARBA" id="ARBA00031445"/>
    </source>
</evidence>
<dbReference type="AlphaFoldDB" id="A0AAE4WGJ5"/>
<comment type="catalytic activity">
    <reaction evidence="7 10">
        <text>lipid IVA (E. coli) + CMP-3-deoxy-beta-D-manno-octulosonate = alpha-Kdo-(2-&gt;6)-lipid IVA (E. coli) + CMP + H(+)</text>
        <dbReference type="Rhea" id="RHEA:28066"/>
        <dbReference type="ChEBI" id="CHEBI:15378"/>
        <dbReference type="ChEBI" id="CHEBI:58603"/>
        <dbReference type="ChEBI" id="CHEBI:60364"/>
        <dbReference type="ChEBI" id="CHEBI:60377"/>
        <dbReference type="ChEBI" id="CHEBI:85987"/>
        <dbReference type="EC" id="2.4.99.12"/>
    </reaction>
</comment>
<evidence type="ECO:0000256" key="1">
    <source>
        <dbReference type="ARBA" id="ARBA00003394"/>
    </source>
</evidence>
<comment type="function">
    <text evidence="1 10">Involved in lipopolysaccharide (LPS) biosynthesis. Catalyzes the transfer of 3-deoxy-D-manno-octulosonate (Kdo) residue(s) from CMP-Kdo to lipid IV(A), the tetraacyldisaccharide-1,4'-bisphosphate precursor of lipid A.</text>
</comment>
<sequence length="445" mass="49103">MSALARIALTAYRWAGIVAFPCAGLFLSIRAAKGKEDRTRRLERVGYAAANRPRGPLVWVHAASVGEMMAVTALMRELRRCEINVLLTTGTTTSAQIASDRLQDGIIHQYVPIDALPAVRRFLDYWQPDMMIGVESEIWPTMLQDLHDRQIPQILVNARISDRSFARWQRHPNVASSLFSKLAMVVAQSDVDAERFRDLGAWPVSVSGNIKVDTDAPPCDSSLLASYERQIGHRKTWAAISTAEGEEKIAAMVHRALKAHMGQLSIVVPRHPERADVIEAMMIEQGLTVARRSRNDPITPQTDVFLGDTIGEMGLYLRLTDIAFVGRSMMKEGGGGNPMEPAVLGCAVLSGPHVENFRESYQRLVRHGAARVVRDAETLAKAVHFLMNNHLARHKMSDSGMEAVQDMRGALTATIKAMEPYINPLTVKARLEPKTAAGESQEAAL</sequence>
<evidence type="ECO:0000256" key="4">
    <source>
        <dbReference type="ARBA" id="ARBA00019077"/>
    </source>
</evidence>
<dbReference type="InterPro" id="IPR038107">
    <property type="entry name" value="Glycos_transf_N_sf"/>
</dbReference>
<organism evidence="12 13">
    <name type="scientific">Agrobacterium vitis</name>
    <name type="common">Rhizobium vitis</name>
    <dbReference type="NCBI Taxonomy" id="373"/>
    <lineage>
        <taxon>Bacteria</taxon>
        <taxon>Pseudomonadati</taxon>
        <taxon>Pseudomonadota</taxon>
        <taxon>Alphaproteobacteria</taxon>
        <taxon>Hyphomicrobiales</taxon>
        <taxon>Rhizobiaceae</taxon>
        <taxon>Rhizobium/Agrobacterium group</taxon>
        <taxon>Agrobacterium</taxon>
    </lineage>
</organism>
<accession>A0AAE4WGJ5</accession>
<proteinExistence type="inferred from homology"/>
<dbReference type="PANTHER" id="PTHR42755">
    <property type="entry name" value="3-DEOXY-MANNO-OCTULOSONATE CYTIDYLYLTRANSFERASE"/>
    <property type="match status" value="1"/>
</dbReference>
<feature type="domain" description="3-deoxy-D-manno-octulosonic-acid transferase N-terminal" evidence="11">
    <location>
        <begin position="42"/>
        <end position="213"/>
    </location>
</feature>
<evidence type="ECO:0000313" key="13">
    <source>
        <dbReference type="Proteomes" id="UP000436692"/>
    </source>
</evidence>
<dbReference type="Pfam" id="PF04413">
    <property type="entry name" value="Glycos_transf_N"/>
    <property type="match status" value="1"/>
</dbReference>
<keyword evidence="5 10" id="KW-0808">Transferase</keyword>
<dbReference type="GO" id="GO:0009244">
    <property type="term" value="P:lipopolysaccharide core region biosynthetic process"/>
    <property type="evidence" value="ECO:0007669"/>
    <property type="project" value="UniProtKB-UniRule"/>
</dbReference>
<dbReference type="Gene3D" id="3.40.50.2000">
    <property type="entry name" value="Glycogen Phosphorylase B"/>
    <property type="match status" value="1"/>
</dbReference>
<dbReference type="EC" id="2.4.99.12" evidence="3 10"/>
<name>A0AAE4WGJ5_AGRVI</name>
<comment type="similarity">
    <text evidence="10">Belongs to the glycosyltransferase group 1 family.</text>
</comment>
<dbReference type="GO" id="GO:0043842">
    <property type="term" value="F:Kdo transferase activity"/>
    <property type="evidence" value="ECO:0007669"/>
    <property type="project" value="UniProtKB-EC"/>
</dbReference>
<dbReference type="NCBIfam" id="NF004387">
    <property type="entry name" value="PRK05749.1-3"/>
    <property type="match status" value="1"/>
</dbReference>
<keyword evidence="10" id="KW-0812">Transmembrane</keyword>
<feature type="site" description="Transition state stabilizer" evidence="9">
    <location>
        <position position="211"/>
    </location>
</feature>
<evidence type="ECO:0000256" key="5">
    <source>
        <dbReference type="ARBA" id="ARBA00022679"/>
    </source>
</evidence>
<feature type="site" description="Transition state stabilizer" evidence="9">
    <location>
        <position position="135"/>
    </location>
</feature>
<dbReference type="Gene3D" id="3.40.50.11720">
    <property type="entry name" value="3-Deoxy-D-manno-octulosonic-acid transferase, N-terminal domain"/>
    <property type="match status" value="1"/>
</dbReference>
<evidence type="ECO:0000256" key="10">
    <source>
        <dbReference type="RuleBase" id="RU365103"/>
    </source>
</evidence>
<dbReference type="GO" id="GO:0009245">
    <property type="term" value="P:lipid A biosynthetic process"/>
    <property type="evidence" value="ECO:0007669"/>
    <property type="project" value="TreeGrafter"/>
</dbReference>
<evidence type="ECO:0000256" key="8">
    <source>
        <dbReference type="PIRSR" id="PIRSR639901-1"/>
    </source>
</evidence>
<keyword evidence="10" id="KW-0472">Membrane</keyword>
<keyword evidence="10" id="KW-0448">Lipopolysaccharide biosynthesis</keyword>
<feature type="transmembrane region" description="Helical" evidence="10">
    <location>
        <begin position="12"/>
        <end position="32"/>
    </location>
</feature>
<evidence type="ECO:0000256" key="2">
    <source>
        <dbReference type="ARBA" id="ARBA00004713"/>
    </source>
</evidence>
<dbReference type="InterPro" id="IPR039901">
    <property type="entry name" value="Kdotransferase"/>
</dbReference>
<comment type="caution">
    <text evidence="12">The sequence shown here is derived from an EMBL/GenBank/DDBJ whole genome shotgun (WGS) entry which is preliminary data.</text>
</comment>
<evidence type="ECO:0000313" key="12">
    <source>
        <dbReference type="EMBL" id="MUZ59293.1"/>
    </source>
</evidence>
<dbReference type="GO" id="GO:0005886">
    <property type="term" value="C:plasma membrane"/>
    <property type="evidence" value="ECO:0007669"/>
    <property type="project" value="UniProtKB-SubCell"/>
</dbReference>
<protein>
    <recommendedName>
        <fullName evidence="4 10">3-deoxy-D-manno-octulosonic acid transferase</fullName>
        <shortName evidence="10">Kdo transferase</shortName>
        <ecNumber evidence="3 10">2.4.99.12</ecNumber>
    </recommendedName>
    <alternativeName>
        <fullName evidence="6 10">Lipid IV(A) 3-deoxy-D-manno-octulosonic acid transferase</fullName>
    </alternativeName>
</protein>
<dbReference type="SUPFAM" id="SSF53756">
    <property type="entry name" value="UDP-Glycosyltransferase/glycogen phosphorylase"/>
    <property type="match status" value="1"/>
</dbReference>
<keyword evidence="10" id="KW-1003">Cell membrane</keyword>
<keyword evidence="10" id="KW-1133">Transmembrane helix</keyword>
<dbReference type="PANTHER" id="PTHR42755:SF1">
    <property type="entry name" value="3-DEOXY-D-MANNO-OCTULOSONIC ACID TRANSFERASE, MITOCHONDRIAL-RELATED"/>
    <property type="match status" value="1"/>
</dbReference>
<reference evidence="12 13" key="1">
    <citation type="submission" date="2019-12" db="EMBL/GenBank/DDBJ databases">
        <title>Whole-genome sequencing of Allorhizobium vitis.</title>
        <authorList>
            <person name="Gan H.M."/>
            <person name="Szegedi E."/>
            <person name="Burr T."/>
            <person name="Savka M.A."/>
        </authorList>
    </citation>
    <scope>NUCLEOTIDE SEQUENCE [LARGE SCALE GENOMIC DNA]</scope>
    <source>
        <strain evidence="12 13">CG989</strain>
    </source>
</reference>